<sequence length="35" mass="3916">MVLLNNKIELVIAFKTATIQYAKLNNDNLALIIKA</sequence>
<accession>I7L9I8</accession>
<proteinExistence type="predicted"/>
<comment type="caution">
    <text evidence="1">The sequence shown here is derived from an EMBL/GenBank/DDBJ whole genome shotgun (WGS) entry which is preliminary data.</text>
</comment>
<reference evidence="1 2" key="1">
    <citation type="submission" date="2012-06" db="EMBL/GenBank/DDBJ databases">
        <title>Draft Genome Sequence of Lactobacillus hominis Strain CRBIP 24.179T, isolated from human intestine.</title>
        <authorList>
            <person name="Cousin S."/>
            <person name="Ma L."/>
            <person name="Bizet C."/>
            <person name="Loux V."/>
            <person name="Bouchier C."/>
            <person name="Clermont D."/>
            <person name="Creno S."/>
        </authorList>
    </citation>
    <scope>NUCLEOTIDE SEQUENCE [LARGE SCALE GENOMIC DNA]</scope>
    <source>
        <strain evidence="2">CRBIP 24.179T</strain>
    </source>
</reference>
<dbReference type="EMBL" id="CAKE01000002">
    <property type="protein sequence ID" value="CCI81384.1"/>
    <property type="molecule type" value="Genomic_DNA"/>
</dbReference>
<name>I7L9I8_9LACO</name>
<keyword evidence="2" id="KW-1185">Reference proteome</keyword>
<evidence type="ECO:0000313" key="1">
    <source>
        <dbReference type="EMBL" id="CCI81384.1"/>
    </source>
</evidence>
<gene>
    <name evidence="1" type="ORF">BN55_07435</name>
</gene>
<protein>
    <submittedName>
        <fullName evidence="1">Uncharacterized protein</fullName>
    </submittedName>
</protein>
<evidence type="ECO:0000313" key="2">
    <source>
        <dbReference type="Proteomes" id="UP000009320"/>
    </source>
</evidence>
<dbReference type="AlphaFoldDB" id="I7L9I8"/>
<organism evidence="1 2">
    <name type="scientific">Lactobacillus hominis DSM 23910 = CRBIP 24.179</name>
    <dbReference type="NCBI Taxonomy" id="1423758"/>
    <lineage>
        <taxon>Bacteria</taxon>
        <taxon>Bacillati</taxon>
        <taxon>Bacillota</taxon>
        <taxon>Bacilli</taxon>
        <taxon>Lactobacillales</taxon>
        <taxon>Lactobacillaceae</taxon>
        <taxon>Lactobacillus</taxon>
    </lineage>
</organism>
<dbReference type="Proteomes" id="UP000009320">
    <property type="component" value="Unassembled WGS sequence"/>
</dbReference>